<evidence type="ECO:0000313" key="3">
    <source>
        <dbReference type="Proteomes" id="UP000245207"/>
    </source>
</evidence>
<comment type="caution">
    <text evidence="2">The sequence shown here is derived from an EMBL/GenBank/DDBJ whole genome shotgun (WGS) entry which is preliminary data.</text>
</comment>
<reference evidence="2 3" key="1">
    <citation type="journal article" date="2018" name="Mol. Plant">
        <title>The genome of Artemisia annua provides insight into the evolution of Asteraceae family and artemisinin biosynthesis.</title>
        <authorList>
            <person name="Shen Q."/>
            <person name="Zhang L."/>
            <person name="Liao Z."/>
            <person name="Wang S."/>
            <person name="Yan T."/>
            <person name="Shi P."/>
            <person name="Liu M."/>
            <person name="Fu X."/>
            <person name="Pan Q."/>
            <person name="Wang Y."/>
            <person name="Lv Z."/>
            <person name="Lu X."/>
            <person name="Zhang F."/>
            <person name="Jiang W."/>
            <person name="Ma Y."/>
            <person name="Chen M."/>
            <person name="Hao X."/>
            <person name="Li L."/>
            <person name="Tang Y."/>
            <person name="Lv G."/>
            <person name="Zhou Y."/>
            <person name="Sun X."/>
            <person name="Brodelius P.E."/>
            <person name="Rose J.K.C."/>
            <person name="Tang K."/>
        </authorList>
    </citation>
    <scope>NUCLEOTIDE SEQUENCE [LARGE SCALE GENOMIC DNA]</scope>
    <source>
        <strain evidence="3">cv. Huhao1</strain>
        <tissue evidence="2">Leaf</tissue>
    </source>
</reference>
<proteinExistence type="predicted"/>
<dbReference type="EMBL" id="PKPP01003860">
    <property type="protein sequence ID" value="PWA67286.1"/>
    <property type="molecule type" value="Genomic_DNA"/>
</dbReference>
<evidence type="ECO:0000313" key="2">
    <source>
        <dbReference type="EMBL" id="PWA67286.1"/>
    </source>
</evidence>
<dbReference type="Proteomes" id="UP000245207">
    <property type="component" value="Unassembled WGS sequence"/>
</dbReference>
<dbReference type="PANTHER" id="PTHR11693:SF28">
    <property type="entry name" value="MYB-LIKE DOMAIN-CONTAINING PROTEIN"/>
    <property type="match status" value="1"/>
</dbReference>
<accession>A0A2U1N1E0</accession>
<gene>
    <name evidence="2" type="ORF">CTI12_AA320390</name>
</gene>
<protein>
    <submittedName>
        <fullName evidence="2">Homeodomain-like superfamily protein</fullName>
    </submittedName>
</protein>
<sequence>MALAVRRFKNSPLTPQETSLIEEGLKLFKMDWMAVWKCMVPHRDTSSLSRQYRTAVGKQKSYKGDELKREKRHAYEKQRRKSKALNSRKSTDAGHTKWVHMWTNMFQDS</sequence>
<dbReference type="GO" id="GO:0009535">
    <property type="term" value="C:chloroplast thylakoid membrane"/>
    <property type="evidence" value="ECO:0007669"/>
    <property type="project" value="TreeGrafter"/>
</dbReference>
<organism evidence="2 3">
    <name type="scientific">Artemisia annua</name>
    <name type="common">Sweet wormwood</name>
    <dbReference type="NCBI Taxonomy" id="35608"/>
    <lineage>
        <taxon>Eukaryota</taxon>
        <taxon>Viridiplantae</taxon>
        <taxon>Streptophyta</taxon>
        <taxon>Embryophyta</taxon>
        <taxon>Tracheophyta</taxon>
        <taxon>Spermatophyta</taxon>
        <taxon>Magnoliopsida</taxon>
        <taxon>eudicotyledons</taxon>
        <taxon>Gunneridae</taxon>
        <taxon>Pentapetalae</taxon>
        <taxon>asterids</taxon>
        <taxon>campanulids</taxon>
        <taxon>Asterales</taxon>
        <taxon>Asteraceae</taxon>
        <taxon>Asteroideae</taxon>
        <taxon>Anthemideae</taxon>
        <taxon>Artemisiinae</taxon>
        <taxon>Artemisia</taxon>
    </lineage>
</organism>
<feature type="compositionally biased region" description="Basic and acidic residues" evidence="1">
    <location>
        <begin position="62"/>
        <end position="77"/>
    </location>
</feature>
<dbReference type="GO" id="GO:0046933">
    <property type="term" value="F:proton-transporting ATP synthase activity, rotational mechanism"/>
    <property type="evidence" value="ECO:0007669"/>
    <property type="project" value="InterPro"/>
</dbReference>
<dbReference type="OrthoDB" id="49309at2759"/>
<dbReference type="AlphaFoldDB" id="A0A2U1N1E0"/>
<evidence type="ECO:0000256" key="1">
    <source>
        <dbReference type="SAM" id="MobiDB-lite"/>
    </source>
</evidence>
<dbReference type="STRING" id="35608.A0A2U1N1E0"/>
<keyword evidence="2" id="KW-0371">Homeobox</keyword>
<feature type="region of interest" description="Disordered" evidence="1">
    <location>
        <begin position="59"/>
        <end position="93"/>
    </location>
</feature>
<name>A0A2U1N1E0_ARTAN</name>
<keyword evidence="3" id="KW-1185">Reference proteome</keyword>
<dbReference type="InterPro" id="IPR000131">
    <property type="entry name" value="ATP_synth_F1_gsu"/>
</dbReference>
<dbReference type="GO" id="GO:0003677">
    <property type="term" value="F:DNA binding"/>
    <property type="evidence" value="ECO:0007669"/>
    <property type="project" value="UniProtKB-KW"/>
</dbReference>
<dbReference type="PANTHER" id="PTHR11693">
    <property type="entry name" value="ATP SYNTHASE GAMMA CHAIN"/>
    <property type="match status" value="1"/>
</dbReference>
<keyword evidence="2" id="KW-0238">DNA-binding</keyword>
<dbReference type="GO" id="GO:0045259">
    <property type="term" value="C:proton-transporting ATP synthase complex"/>
    <property type="evidence" value="ECO:0007669"/>
    <property type="project" value="InterPro"/>
</dbReference>